<evidence type="ECO:0000313" key="1">
    <source>
        <dbReference type="EMBL" id="EGV30805.1"/>
    </source>
</evidence>
<gene>
    <name evidence="1" type="ORF">ThidrDRAFT_2437</name>
</gene>
<proteinExistence type="predicted"/>
<reference evidence="1 2" key="1">
    <citation type="submission" date="2011-06" db="EMBL/GenBank/DDBJ databases">
        <title>The draft genome of Thiorhodococcus drewsii AZ1.</title>
        <authorList>
            <consortium name="US DOE Joint Genome Institute (JGI-PGF)"/>
            <person name="Lucas S."/>
            <person name="Han J."/>
            <person name="Lapidus A."/>
            <person name="Cheng J.-F."/>
            <person name="Goodwin L."/>
            <person name="Pitluck S."/>
            <person name="Peters L."/>
            <person name="Land M.L."/>
            <person name="Hauser L."/>
            <person name="Vogl K."/>
            <person name="Liu Z."/>
            <person name="Imhoff J."/>
            <person name="Thiel V."/>
            <person name="Frigaard N.-U."/>
            <person name="Bryant D.A."/>
            <person name="Woyke T.J."/>
        </authorList>
    </citation>
    <scope>NUCLEOTIDE SEQUENCE [LARGE SCALE GENOMIC DNA]</scope>
    <source>
        <strain evidence="1 2">AZ1</strain>
    </source>
</reference>
<dbReference type="Proteomes" id="UP000004200">
    <property type="component" value="Unassembled WGS sequence"/>
</dbReference>
<accession>G2E2K5</accession>
<comment type="caution">
    <text evidence="1">The sequence shown here is derived from an EMBL/GenBank/DDBJ whole genome shotgun (WGS) entry which is preliminary data.</text>
</comment>
<organism evidence="1 2">
    <name type="scientific">Thiorhodococcus drewsii AZ1</name>
    <dbReference type="NCBI Taxonomy" id="765913"/>
    <lineage>
        <taxon>Bacteria</taxon>
        <taxon>Pseudomonadati</taxon>
        <taxon>Pseudomonadota</taxon>
        <taxon>Gammaproteobacteria</taxon>
        <taxon>Chromatiales</taxon>
        <taxon>Chromatiaceae</taxon>
        <taxon>Thiorhodococcus</taxon>
    </lineage>
</organism>
<name>G2E2K5_9GAMM</name>
<evidence type="ECO:0000313" key="2">
    <source>
        <dbReference type="Proteomes" id="UP000004200"/>
    </source>
</evidence>
<protein>
    <submittedName>
        <fullName evidence="1">Uncharacterized protein</fullName>
    </submittedName>
</protein>
<dbReference type="AlphaFoldDB" id="G2E2K5"/>
<sequence>MRLEQGWIRAVLLTGFRGKSTADTVGIHRWETE</sequence>
<keyword evidence="2" id="KW-1185">Reference proteome</keyword>
<dbReference type="EMBL" id="AFWT01000016">
    <property type="protein sequence ID" value="EGV30805.1"/>
    <property type="molecule type" value="Genomic_DNA"/>
</dbReference>
<dbReference type="STRING" id="765913.ThidrDRAFT_2437"/>